<dbReference type="EMBL" id="KQ947414">
    <property type="protein sequence ID" value="KUJ17838.1"/>
    <property type="molecule type" value="Genomic_DNA"/>
</dbReference>
<gene>
    <name evidence="2" type="ORF">LY89DRAFT_747744</name>
</gene>
<feature type="compositionally biased region" description="Basic and acidic residues" evidence="1">
    <location>
        <begin position="66"/>
        <end position="78"/>
    </location>
</feature>
<reference evidence="2 3" key="1">
    <citation type="submission" date="2015-10" db="EMBL/GenBank/DDBJ databases">
        <title>Full genome of DAOMC 229536 Phialocephala scopiformis, a fungal endophyte of spruce producing the potent anti-insectan compound rugulosin.</title>
        <authorList>
            <consortium name="DOE Joint Genome Institute"/>
            <person name="Walker A.K."/>
            <person name="Frasz S.L."/>
            <person name="Seifert K.A."/>
            <person name="Miller J.D."/>
            <person name="Mondo S.J."/>
            <person name="Labutti K."/>
            <person name="Lipzen A."/>
            <person name="Dockter R."/>
            <person name="Kennedy M."/>
            <person name="Grigoriev I.V."/>
            <person name="Spatafora J.W."/>
        </authorList>
    </citation>
    <scope>NUCLEOTIDE SEQUENCE [LARGE SCALE GENOMIC DNA]</scope>
    <source>
        <strain evidence="2 3">CBS 120377</strain>
    </source>
</reference>
<dbReference type="Proteomes" id="UP000070700">
    <property type="component" value="Unassembled WGS sequence"/>
</dbReference>
<feature type="region of interest" description="Disordered" evidence="1">
    <location>
        <begin position="1"/>
        <end position="130"/>
    </location>
</feature>
<dbReference type="AlphaFoldDB" id="A0A194XCD7"/>
<dbReference type="RefSeq" id="XP_018072193.1">
    <property type="nucleotide sequence ID" value="XM_018221133.1"/>
</dbReference>
<organism evidence="2 3">
    <name type="scientific">Mollisia scopiformis</name>
    <name type="common">Conifer needle endophyte fungus</name>
    <name type="synonym">Phialocephala scopiformis</name>
    <dbReference type="NCBI Taxonomy" id="149040"/>
    <lineage>
        <taxon>Eukaryota</taxon>
        <taxon>Fungi</taxon>
        <taxon>Dikarya</taxon>
        <taxon>Ascomycota</taxon>
        <taxon>Pezizomycotina</taxon>
        <taxon>Leotiomycetes</taxon>
        <taxon>Helotiales</taxon>
        <taxon>Mollisiaceae</taxon>
        <taxon>Mollisia</taxon>
    </lineage>
</organism>
<dbReference type="KEGG" id="psco:LY89DRAFT_747744"/>
<keyword evidence="3" id="KW-1185">Reference proteome</keyword>
<dbReference type="InParanoid" id="A0A194XCD7"/>
<feature type="compositionally biased region" description="Polar residues" evidence="1">
    <location>
        <begin position="105"/>
        <end position="123"/>
    </location>
</feature>
<sequence>MKLTPNLSRRTSKGAKIDRMEFKDDPEPRSSRFRISERIKSSRCNESRSSLLLPHNPVKKGPLNSDSRDGDYENEQRGKAAKSRAQRKEKYTAVTLTQPAGKVVTKTTSPNNVPGRNSSTARSRAQPKEENGTIAILAQFVEKYLPRPPELHGQLMFVAAILLLRRSKARPKEENGTAVTPVQPVEKVDSYQYQPNSIANVRGRSPPAKSDQRKLVLPSRPPELHRQPTFVAAVLIATTRFGERSLQSWKDFQQFCCYNGLKKSGQRLDTLRKPLARRWLLLGGISCGGCPLHRAGGVFFSKTGTPASDNHCTIRTSSILERGAPYLTHADHSYQNLKSISIPQIDRP</sequence>
<feature type="compositionally biased region" description="Basic and acidic residues" evidence="1">
    <location>
        <begin position="15"/>
        <end position="46"/>
    </location>
</feature>
<evidence type="ECO:0000256" key="1">
    <source>
        <dbReference type="SAM" id="MobiDB-lite"/>
    </source>
</evidence>
<name>A0A194XCD7_MOLSC</name>
<evidence type="ECO:0000313" key="3">
    <source>
        <dbReference type="Proteomes" id="UP000070700"/>
    </source>
</evidence>
<accession>A0A194XCD7</accession>
<proteinExistence type="predicted"/>
<dbReference type="GeneID" id="28830859"/>
<protein>
    <submittedName>
        <fullName evidence="2">Uncharacterized protein</fullName>
    </submittedName>
</protein>
<evidence type="ECO:0000313" key="2">
    <source>
        <dbReference type="EMBL" id="KUJ17838.1"/>
    </source>
</evidence>